<comment type="subunit">
    <text evidence="15">Can form hexamers. Interacts with E2 protein; this interaction increases E1 DNA binding specificity. Interacts with host DNA polymerase subunit POLA2. Interacts with host single stranded DNA-binding protein RPA1. Interacts with host TOP1; this interaction stimulates the enzymatic activity of TOP1.</text>
</comment>
<dbReference type="Pfam" id="PF00524">
    <property type="entry name" value="PPV_E1_N"/>
    <property type="match status" value="1"/>
</dbReference>
<comment type="caution">
    <text evidence="15">Lacks conserved residue(s) required for the propagation of feature annotation.</text>
</comment>
<keyword evidence="2 15" id="KW-0244">Early protein</keyword>
<keyword evidence="8 15" id="KW-0347">Helicase</keyword>
<dbReference type="EC" id="5.6.2.4" evidence="15 16"/>
<evidence type="ECO:0000256" key="7">
    <source>
        <dbReference type="ARBA" id="ARBA00022801"/>
    </source>
</evidence>
<evidence type="ECO:0000256" key="13">
    <source>
        <dbReference type="ARBA" id="ARBA00048988"/>
    </source>
</evidence>
<dbReference type="HAMAP" id="MF_04000">
    <property type="entry name" value="PPV_E1"/>
    <property type="match status" value="1"/>
</dbReference>
<feature type="modified residue" description="Phosphoserine; by host" evidence="15">
    <location>
        <position position="85"/>
    </location>
</feature>
<dbReference type="GO" id="GO:0016887">
    <property type="term" value="F:ATP hydrolysis activity"/>
    <property type="evidence" value="ECO:0007669"/>
    <property type="project" value="RHEA"/>
</dbReference>
<evidence type="ECO:0000256" key="15">
    <source>
        <dbReference type="HAMAP-Rule" id="MF_04000"/>
    </source>
</evidence>
<keyword evidence="3 15" id="KW-0597">Phosphoprotein</keyword>
<feature type="short sequence motif" description="Nuclear localization signal" evidence="15">
    <location>
        <begin position="79"/>
        <end position="81"/>
    </location>
</feature>
<dbReference type="Pfam" id="PF20450">
    <property type="entry name" value="PPV_E1_DBD"/>
    <property type="match status" value="1"/>
</dbReference>
<evidence type="ECO:0000313" key="18">
    <source>
        <dbReference type="EMBL" id="AYA93853.1"/>
    </source>
</evidence>
<keyword evidence="10 15" id="KW-0238">DNA-binding</keyword>
<dbReference type="GO" id="GO:0005524">
    <property type="term" value="F:ATP binding"/>
    <property type="evidence" value="ECO:0007669"/>
    <property type="project" value="UniProtKB-UniRule"/>
</dbReference>
<dbReference type="InterPro" id="IPR046832">
    <property type="entry name" value="PPV_E1_DBD"/>
</dbReference>
<comment type="function">
    <text evidence="14 15">ATP-dependent DNA 3'-5' helicase required for initiation of viral DNA replication. It forms a complex with the viral E2 protein. The E1-E2 complex binds to the replication origin which contains binding sites for both proteins. During the initial step, a dimer of E1 interacts with a dimer of protein E2 leading to a complex that binds the viral origin of replication with high specificity. Then, a second dimer of E1 displaces the E2 dimer in an ATP-dependent manner to form the E1 tetramer. Following this, two E1 monomers are added to each half of the site, which results in the formation of two E1 trimers on the viral ori. Subsequently, two hexamers will be created. The double hexamer acts as a bi-directional helicase machinery and unwinds the viral DNA and then recruits the host DNA polymerase to start replication.</text>
</comment>
<keyword evidence="4 15" id="KW-1048">Host nucleus</keyword>
<organism evidence="18">
    <name type="scientific">Human papillomavirus</name>
    <dbReference type="NCBI Taxonomy" id="10566"/>
    <lineage>
        <taxon>Viruses</taxon>
        <taxon>Monodnaviria</taxon>
        <taxon>Shotokuvirae</taxon>
        <taxon>Cossaviricota</taxon>
        <taxon>Papovaviricetes</taxon>
        <taxon>Zurhausenvirales</taxon>
        <taxon>Papillomaviridae</taxon>
    </lineage>
</organism>
<dbReference type="Gene3D" id="1.10.10.510">
    <property type="entry name" value="Zinc finger, large T-antigen D1 domain"/>
    <property type="match status" value="1"/>
</dbReference>
<comment type="subcellular location">
    <subcellularLocation>
        <location evidence="1 15">Host nucleus</location>
    </subcellularLocation>
</comment>
<dbReference type="InterPro" id="IPR046935">
    <property type="entry name" value="PPV_E1_DBD_sf"/>
</dbReference>
<evidence type="ECO:0000256" key="16">
    <source>
        <dbReference type="PIRNR" id="PIRNR003383"/>
    </source>
</evidence>
<feature type="short sequence motif" description="Nuclear export signal" evidence="15">
    <location>
        <begin position="94"/>
        <end position="103"/>
    </location>
</feature>
<dbReference type="GO" id="GO:0003677">
    <property type="term" value="F:DNA binding"/>
    <property type="evidence" value="ECO:0007669"/>
    <property type="project" value="UniProtKB-UniRule"/>
</dbReference>
<dbReference type="InterPro" id="IPR016393">
    <property type="entry name" value="Rep_E1_papillomaV"/>
</dbReference>
<evidence type="ECO:0000256" key="2">
    <source>
        <dbReference type="ARBA" id="ARBA00022518"/>
    </source>
</evidence>
<keyword evidence="7 15" id="KW-0378">Hydrolase</keyword>
<proteinExistence type="inferred from homology"/>
<evidence type="ECO:0000256" key="4">
    <source>
        <dbReference type="ARBA" id="ARBA00022562"/>
    </source>
</evidence>
<comment type="catalytic activity">
    <reaction evidence="12 15">
        <text>Couples ATP hydrolysis with the unwinding of duplex DNA by translocating in the 3'-5' direction.</text>
        <dbReference type="EC" id="5.6.2.4"/>
    </reaction>
</comment>
<evidence type="ECO:0000256" key="10">
    <source>
        <dbReference type="ARBA" id="ARBA00023125"/>
    </source>
</evidence>
<comment type="similarity">
    <text evidence="15 16">Belongs to the papillomaviridae E1 protein family.</text>
</comment>
<evidence type="ECO:0000256" key="12">
    <source>
        <dbReference type="ARBA" id="ARBA00034617"/>
    </source>
</evidence>
<keyword evidence="5 15" id="KW-0235">DNA replication</keyword>
<feature type="modified residue" description="Phosphoserine; by host" evidence="15">
    <location>
        <position position="95"/>
    </location>
</feature>
<evidence type="ECO:0000256" key="8">
    <source>
        <dbReference type="ARBA" id="ARBA00022806"/>
    </source>
</evidence>
<dbReference type="GO" id="GO:0043138">
    <property type="term" value="F:3'-5' DNA helicase activity"/>
    <property type="evidence" value="ECO:0007669"/>
    <property type="project" value="UniProtKB-UniRule"/>
</dbReference>
<evidence type="ECO:0000256" key="3">
    <source>
        <dbReference type="ARBA" id="ARBA00022553"/>
    </source>
</evidence>
<dbReference type="InterPro" id="IPR037102">
    <property type="entry name" value="Znf_lg_T-Ag_D1_dom_sf"/>
</dbReference>
<reference evidence="18" key="1">
    <citation type="journal article" date="2018" name="Nat. Med.">
        <title>Expanded skin virome in DOCK8-deficient patients.</title>
        <authorList>
            <consortium name="NISC Comparative Sequencing Program"/>
            <person name="Tirosh O."/>
            <person name="Conlan S."/>
            <person name="Deming C."/>
            <person name="Lee-Lin S.Q."/>
            <person name="Huang X."/>
            <person name="Su H.C."/>
            <person name="Freeman A.F."/>
            <person name="Segre J.A."/>
            <person name="Kong H.H."/>
        </authorList>
    </citation>
    <scope>NUCLEOTIDE SEQUENCE</scope>
    <source>
        <strain evidence="18">HPV-mSK_086</strain>
    </source>
</reference>
<dbReference type="SUPFAM" id="SSF52540">
    <property type="entry name" value="P-loop containing nucleoside triphosphate hydrolases"/>
    <property type="match status" value="1"/>
</dbReference>
<dbReference type="EMBL" id="MH777229">
    <property type="protein sequence ID" value="AYA93853.1"/>
    <property type="molecule type" value="Genomic_DNA"/>
</dbReference>
<evidence type="ECO:0000259" key="17">
    <source>
        <dbReference type="PROSITE" id="PS51206"/>
    </source>
</evidence>
<protein>
    <recommendedName>
        <fullName evidence="15 16">Replication protein E1</fullName>
        <ecNumber evidence="15 16">5.6.2.4</ecNumber>
    </recommendedName>
    <alternativeName>
        <fullName evidence="15">ATP-dependent helicase E1</fullName>
    </alternativeName>
    <alternativeName>
        <fullName evidence="15">DNA 3'-5' helicase E1</fullName>
    </alternativeName>
</protein>
<keyword evidence="11 15" id="KW-0413">Isomerase</keyword>
<dbReference type="PIRSF" id="PIRSF003383">
    <property type="entry name" value="Rep_E1_papillomaV"/>
    <property type="match status" value="1"/>
</dbReference>
<dbReference type="InterPro" id="IPR027417">
    <property type="entry name" value="P-loop_NTPase"/>
</dbReference>
<accession>A0A385PLE0</accession>
<gene>
    <name evidence="15" type="primary">E1</name>
</gene>
<dbReference type="GO" id="GO:0006260">
    <property type="term" value="P:DNA replication"/>
    <property type="evidence" value="ECO:0007669"/>
    <property type="project" value="UniProtKB-UniRule"/>
</dbReference>
<comment type="function">
    <text evidence="16">ATP-dependent DNA helicase required for initiation of viral DNA replication. It forms a complex with the viral E2 protein. The E1-E2 complex binds to the replication origin which contains binding sites for both proteins.</text>
</comment>
<dbReference type="Gene3D" id="3.40.50.300">
    <property type="entry name" value="P-loop containing nucleotide triphosphate hydrolases"/>
    <property type="match status" value="1"/>
</dbReference>
<dbReference type="InterPro" id="IPR014000">
    <property type="entry name" value="PPV_DNA_helicase_E1_N"/>
</dbReference>
<evidence type="ECO:0000256" key="6">
    <source>
        <dbReference type="ARBA" id="ARBA00022741"/>
    </source>
</evidence>
<evidence type="ECO:0000256" key="5">
    <source>
        <dbReference type="ARBA" id="ARBA00022705"/>
    </source>
</evidence>
<evidence type="ECO:0000256" key="14">
    <source>
        <dbReference type="ARBA" id="ARBA00093297"/>
    </source>
</evidence>
<dbReference type="PROSITE" id="PS51206">
    <property type="entry name" value="SF3_HELICASE_1"/>
    <property type="match status" value="1"/>
</dbReference>
<evidence type="ECO:0000256" key="9">
    <source>
        <dbReference type="ARBA" id="ARBA00022840"/>
    </source>
</evidence>
<name>A0A385PLE0_9PAPI</name>
<feature type="binding site" evidence="15">
    <location>
        <begin position="436"/>
        <end position="443"/>
    </location>
    <ligand>
        <name>ATP</name>
        <dbReference type="ChEBI" id="CHEBI:30616"/>
    </ligand>
</feature>
<dbReference type="Gene3D" id="3.40.1310.10">
    <property type="match status" value="1"/>
</dbReference>
<evidence type="ECO:0000256" key="1">
    <source>
        <dbReference type="ARBA" id="ARBA00004147"/>
    </source>
</evidence>
<comment type="PTM">
    <text evidence="15">Phosphorylated.</text>
</comment>
<sequence>MAETTKGIKKLSILDVGFIENEAECVDESNTLDDLFDESTNGSIVSNLIDDEIVEQGNSLALYNAQVTDECDRAVTILKRKYAKSPSRTTLTDLSPRLEAITISPEKERQSKRRLCFEDSGIVEDEAENISIQVVTEQSKDGGVTRGDSCVAQNIHELFKSTCKRSYLLRKFETLMGIPYLELVRQFKSNKTCCINWTVFAYAANDEVLQSSKFLLQPYCDCLQIILNNFTALYLLQFKHSKSRETVLNLFCKMLNIEEWQMLCDPPKSRSVPSALYYYKKSVTDTSYVFNKLPDWVLQLTIVSHQTASQPENFDLSKMIQWAYDHKLTEDSEIAYEYASIADQDSNAAAFLKSNNQVKYVRDTSAMVKLYFRHEMRSMNISQWIWKCCEECDEEGDWKVIFSFLKYQQVNILNFLSMLRLFFKKIPKKTCLVIHGPPDTGKSYFCYSFISFLKGKVVNYMNRTSNFWLQPLIDSKFGFIDDATHACWRYIDENMRNVLDGNVMCVDAKHKAPQQIQLPPLIITSNINVKEDVSLKYLHSRILCIEFPEKLPFDGNGDPLYKFSNAVWKSFYRKLWKQLDLEEEDHHESERLERPFRCTAECPERPY</sequence>
<feature type="domain" description="SF3 helicase" evidence="17">
    <location>
        <begin position="396"/>
        <end position="560"/>
    </location>
</feature>
<dbReference type="InterPro" id="IPR014015">
    <property type="entry name" value="Helicase_SF3_DNA-vir"/>
</dbReference>
<keyword evidence="9 15" id="KW-0067">ATP-binding</keyword>
<dbReference type="SUPFAM" id="SSF55464">
    <property type="entry name" value="Origin of replication-binding domain, RBD-like"/>
    <property type="match status" value="1"/>
</dbReference>
<keyword evidence="6 15" id="KW-0547">Nucleotide-binding</keyword>
<evidence type="ECO:0000256" key="11">
    <source>
        <dbReference type="ARBA" id="ARBA00023235"/>
    </source>
</evidence>
<dbReference type="InterPro" id="IPR001177">
    <property type="entry name" value="PPV_DNA_helicase_E1_C"/>
</dbReference>
<comment type="catalytic activity">
    <reaction evidence="13 15 16">
        <text>ATP + H2O = ADP + phosphate + H(+)</text>
        <dbReference type="Rhea" id="RHEA:13065"/>
        <dbReference type="ChEBI" id="CHEBI:15377"/>
        <dbReference type="ChEBI" id="CHEBI:15378"/>
        <dbReference type="ChEBI" id="CHEBI:30616"/>
        <dbReference type="ChEBI" id="CHEBI:43474"/>
        <dbReference type="ChEBI" id="CHEBI:456216"/>
        <dbReference type="EC" id="5.6.2.4"/>
    </reaction>
</comment>
<dbReference type="GO" id="GO:0042025">
    <property type="term" value="C:host cell nucleus"/>
    <property type="evidence" value="ECO:0007669"/>
    <property type="project" value="UniProtKB-SubCell"/>
</dbReference>
<dbReference type="Pfam" id="PF00519">
    <property type="entry name" value="PPV_E1_C"/>
    <property type="match status" value="1"/>
</dbReference>